<gene>
    <name evidence="13" type="ORF">PNOK_0264000</name>
</gene>
<keyword evidence="5 10" id="KW-0103">Bromodomain</keyword>
<dbReference type="GO" id="GO:0006367">
    <property type="term" value="P:transcription initiation at RNA polymerase II promoter"/>
    <property type="evidence" value="ECO:0007669"/>
    <property type="project" value="TreeGrafter"/>
</dbReference>
<evidence type="ECO:0000256" key="3">
    <source>
        <dbReference type="ARBA" id="ARBA00017363"/>
    </source>
</evidence>
<feature type="region of interest" description="Disordered" evidence="11">
    <location>
        <begin position="1191"/>
        <end position="1225"/>
    </location>
</feature>
<dbReference type="Pfam" id="PF01433">
    <property type="entry name" value="Peptidase_M1"/>
    <property type="match status" value="1"/>
</dbReference>
<feature type="compositionally biased region" description="Basic and acidic residues" evidence="11">
    <location>
        <begin position="1474"/>
        <end position="1488"/>
    </location>
</feature>
<dbReference type="FunCoup" id="A0A286USV2">
    <property type="interactions" value="494"/>
</dbReference>
<evidence type="ECO:0000256" key="9">
    <source>
        <dbReference type="ARBA" id="ARBA00076306"/>
    </source>
</evidence>
<proteinExistence type="inferred from homology"/>
<dbReference type="Gene3D" id="2.60.40.1730">
    <property type="entry name" value="tricorn interacting facor f3 domain"/>
    <property type="match status" value="1"/>
</dbReference>
<dbReference type="GO" id="GO:0003682">
    <property type="term" value="F:chromatin binding"/>
    <property type="evidence" value="ECO:0007669"/>
    <property type="project" value="TreeGrafter"/>
</dbReference>
<keyword evidence="14" id="KW-1185">Reference proteome</keyword>
<dbReference type="Pfam" id="PF00439">
    <property type="entry name" value="Bromodomain"/>
    <property type="match status" value="3"/>
</dbReference>
<dbReference type="InterPro" id="IPR014782">
    <property type="entry name" value="Peptidase_M1_dom"/>
</dbReference>
<dbReference type="PRINTS" id="PR00503">
    <property type="entry name" value="BROMODOMAIN"/>
</dbReference>
<dbReference type="OrthoDB" id="308861at2759"/>
<dbReference type="EMBL" id="NBII01000002">
    <property type="protein sequence ID" value="PAV22683.1"/>
    <property type="molecule type" value="Genomic_DNA"/>
</dbReference>
<evidence type="ECO:0000313" key="14">
    <source>
        <dbReference type="Proteomes" id="UP000217199"/>
    </source>
</evidence>
<keyword evidence="6" id="KW-0804">Transcription</keyword>
<dbReference type="InParanoid" id="A0A286USV2"/>
<evidence type="ECO:0000256" key="7">
    <source>
        <dbReference type="ARBA" id="ARBA00023242"/>
    </source>
</evidence>
<evidence type="ECO:0000313" key="13">
    <source>
        <dbReference type="EMBL" id="PAV22683.1"/>
    </source>
</evidence>
<organism evidence="13 14">
    <name type="scientific">Pyrrhoderma noxium</name>
    <dbReference type="NCBI Taxonomy" id="2282107"/>
    <lineage>
        <taxon>Eukaryota</taxon>
        <taxon>Fungi</taxon>
        <taxon>Dikarya</taxon>
        <taxon>Basidiomycota</taxon>
        <taxon>Agaricomycotina</taxon>
        <taxon>Agaricomycetes</taxon>
        <taxon>Hymenochaetales</taxon>
        <taxon>Hymenochaetaceae</taxon>
        <taxon>Pyrrhoderma</taxon>
    </lineage>
</organism>
<dbReference type="PANTHER" id="PTHR15137:SF9">
    <property type="entry name" value="TRANSCRIPTION INITIATION FACTOR TFIID SUBUNIT 2"/>
    <property type="match status" value="1"/>
</dbReference>
<comment type="subcellular location">
    <subcellularLocation>
        <location evidence="1">Nucleus</location>
    </subcellularLocation>
</comment>
<dbReference type="Pfam" id="PF25316">
    <property type="entry name" value="TAF2_3rd"/>
    <property type="match status" value="1"/>
</dbReference>
<accession>A0A286USV2</accession>
<protein>
    <recommendedName>
        <fullName evidence="3">Transcription initiation factor TFIID subunit 2</fullName>
    </recommendedName>
    <alternativeName>
        <fullName evidence="9">TBP-associated factor 2</fullName>
    </alternativeName>
</protein>
<dbReference type="GO" id="GO:0008270">
    <property type="term" value="F:zinc ion binding"/>
    <property type="evidence" value="ECO:0007669"/>
    <property type="project" value="InterPro"/>
</dbReference>
<dbReference type="PANTHER" id="PTHR15137">
    <property type="entry name" value="TRANSCRIPTION INITIATION FACTOR TFIID"/>
    <property type="match status" value="1"/>
</dbReference>
<dbReference type="InterPro" id="IPR001487">
    <property type="entry name" value="Bromodomain"/>
</dbReference>
<dbReference type="GO" id="GO:0005669">
    <property type="term" value="C:transcription factor TFIID complex"/>
    <property type="evidence" value="ECO:0007669"/>
    <property type="project" value="InterPro"/>
</dbReference>
<dbReference type="InterPro" id="IPR037813">
    <property type="entry name" value="TAF2"/>
</dbReference>
<dbReference type="GO" id="GO:0008237">
    <property type="term" value="F:metallopeptidase activity"/>
    <property type="evidence" value="ECO:0007669"/>
    <property type="project" value="InterPro"/>
</dbReference>
<dbReference type="InterPro" id="IPR042097">
    <property type="entry name" value="Aminopeptidase_N-like_N_sf"/>
</dbReference>
<dbReference type="InterPro" id="IPR027268">
    <property type="entry name" value="Peptidase_M4/M1_CTD_sf"/>
</dbReference>
<evidence type="ECO:0000256" key="11">
    <source>
        <dbReference type="SAM" id="MobiDB-lite"/>
    </source>
</evidence>
<feature type="compositionally biased region" description="Basic residues" evidence="11">
    <location>
        <begin position="1406"/>
        <end position="1415"/>
    </location>
</feature>
<evidence type="ECO:0000256" key="4">
    <source>
        <dbReference type="ARBA" id="ARBA00023015"/>
    </source>
</evidence>
<feature type="compositionally biased region" description="Low complexity" evidence="11">
    <location>
        <begin position="1360"/>
        <end position="1394"/>
    </location>
</feature>
<comment type="caution">
    <text evidence="13">The sequence shown here is derived from an EMBL/GenBank/DDBJ whole genome shotgun (WGS) entry which is preliminary data.</text>
</comment>
<feature type="domain" description="Bromo" evidence="12">
    <location>
        <begin position="1692"/>
        <end position="1758"/>
    </location>
</feature>
<keyword evidence="4" id="KW-0805">Transcription regulation</keyword>
<dbReference type="GO" id="GO:0006325">
    <property type="term" value="P:chromatin organization"/>
    <property type="evidence" value="ECO:0007669"/>
    <property type="project" value="UniProtKB-ARBA"/>
</dbReference>
<feature type="region of interest" description="Disordered" evidence="11">
    <location>
        <begin position="1775"/>
        <end position="1808"/>
    </location>
</feature>
<feature type="region of interest" description="Disordered" evidence="11">
    <location>
        <begin position="1337"/>
        <end position="1430"/>
    </location>
</feature>
<dbReference type="InterPro" id="IPR057991">
    <property type="entry name" value="TPR_TAF2_C"/>
</dbReference>
<dbReference type="Gene3D" id="1.20.920.10">
    <property type="entry name" value="Bromodomain-like"/>
    <property type="match status" value="3"/>
</dbReference>
<evidence type="ECO:0000256" key="6">
    <source>
        <dbReference type="ARBA" id="ARBA00023163"/>
    </source>
</evidence>
<dbReference type="GO" id="GO:0000976">
    <property type="term" value="F:transcription cis-regulatory region binding"/>
    <property type="evidence" value="ECO:0007669"/>
    <property type="project" value="TreeGrafter"/>
</dbReference>
<dbReference type="Gene3D" id="1.10.390.10">
    <property type="entry name" value="Neutral Protease Domain 2"/>
    <property type="match status" value="1"/>
</dbReference>
<name>A0A286USV2_9AGAM</name>
<dbReference type="FunFam" id="1.10.390.10:FF:000011">
    <property type="entry name" value="Transcription initiation factor TFIID subunit"/>
    <property type="match status" value="1"/>
</dbReference>
<reference evidence="13 14" key="1">
    <citation type="journal article" date="2017" name="Mol. Ecol.">
        <title>Comparative and population genomic landscape of Phellinus noxius: A hypervariable fungus causing root rot in trees.</title>
        <authorList>
            <person name="Chung C.L."/>
            <person name="Lee T.J."/>
            <person name="Akiba M."/>
            <person name="Lee H.H."/>
            <person name="Kuo T.H."/>
            <person name="Liu D."/>
            <person name="Ke H.M."/>
            <person name="Yokoi T."/>
            <person name="Roa M.B."/>
            <person name="Lu M.J."/>
            <person name="Chang Y.Y."/>
            <person name="Ann P.J."/>
            <person name="Tsai J.N."/>
            <person name="Chen C.Y."/>
            <person name="Tzean S.S."/>
            <person name="Ota Y."/>
            <person name="Hattori T."/>
            <person name="Sahashi N."/>
            <person name="Liou R.F."/>
            <person name="Kikuchi T."/>
            <person name="Tsai I.J."/>
        </authorList>
    </citation>
    <scope>NUCLEOTIDE SEQUENCE [LARGE SCALE GENOMIC DNA]</scope>
    <source>
        <strain evidence="13 14">FFPRI411160</strain>
    </source>
</reference>
<feature type="region of interest" description="Disordered" evidence="11">
    <location>
        <begin position="1444"/>
        <end position="1562"/>
    </location>
</feature>
<evidence type="ECO:0000256" key="10">
    <source>
        <dbReference type="PROSITE-ProRule" id="PRU00035"/>
    </source>
</evidence>
<sequence>MEEKVSLYNHQKVVLEIDFSGVLFGYTEITIVPTTKDLKTIFLHSRQCSINSVIVGGYPVQDWVCYDPLSNVAMSDITDCHSHPEVKRKLYSALAECDEGELAIPIPRQVSVKSCGTSSRALNGDGATPEPQTPGQAHVQAPITEFSPIQLKISYSLRNPVEGFQFITPSDAYPYRVPHAYTTPSSPDAARCWVPCLDNLWEKCTWEFEFIVPKSLEENADDVYVDAEEVNSNPTIVVCSGELVEKIAHPNNPNKVIYLFSQPILTSVQHIAFAAGPFVVYPIPTEVAGLTDESAGSQTLMHAFCLPGYDAFLSQTVSFLRSAMNFYSTECGSYPFGSYKLVFLDELPCQRFDSATLTIVSSDLLHGDDAIDQVFETRQALMHGLACQWAGVNIIPKTFSDLWLVNGLGLYIAGLCLRKLLGHNEYRFRLKKDIDRVVDLDNGTMPPICQPGNMEPPDPSTLAFINLKAPLVLHILDRRLGKSGTSLGLSRVLPKVFLSAISGEMAQNCLSTHSFLRTCRKVSGADLRSFVEQWIHGSGCPQFSFLATFNRKRMAVEIQMRQECPAHMVHQNDPLTMALLKPVPFFEGQMTVRIHEADGTPYEHVLDILAPIKRFEVPFNTKYKRVRRNTKRYLARQAAAQAAAEGDTEAAEAMGMVDMSFGLEIWENEDERERWKVTDWTEEEEQAMAGATYEWIRMDADNEWIAKVQFEQPDYMWVSQLQRDRDVVAQVEAVHALSRQPTPIVSSTLTKTVLVSNYFFRVRCEAAMALVTCATGHLDYIGLFHLFKLFLRYCYEPDDPSADLFGHTFVPRPNDFSDFSEYFIRKALVNAISQVRLDFGKTPPQIRQFFIDQLRYNDNTTNHFSDAYYIATLISALSCATISTRPPEHGVLTQSEPKSDQNSDDIHLLNSAITEVERYRSMDRLIPSVHNVVTIAALEFHVMLAMANLIPSDPKIFLLSTREGNATQVRLAGFDGLFLTKWYVPKIMSYIFAIIANDPSRIVRRHVARNVCQSLALLASIGEIRAPAKESESLLIEEDGSVPDKSKENKKTETELMIRALRKDREVGKSEIVRQFLMPVVADPRADSEVRWCMLKLADLVVRGSDEPLPKHTIHLPPTPIVEATPQSPATPSHPGIKIVNKKPQLKVGPRKSSLIAPIPSSNNISAQPPKLRLAPPGVTVPTKIVVEREKSKIKGEPKEPPLLKPVNAPPKKEKPGSKAQAKGMSIHDLKACQTALKRINPSKHARIFLQPVDPIRDNAPDYFNVIKSPMDLQTMGTKLQNGMYKNRDGFEADFRLMVQNCKTYNPQGSYAYNECVALEGLFDKVWTKIKATVESAEKAAPKPEPATKPHEPLPPAPTPKATSKVATTTSAATDPTASAPKLKLKLGSGQSLQNGDITKPAPKVKPLHKSRKPKATTDMPPPPYIDDGSHDLLQEVIAMEELEKAPNKASGSKRKHIEMEPEDELLDLADTTSHTEADRHPIHEKPRPTIPPLVSHSSTSSLPKIKKIGDKSAQSHAQVVPPNKGKERESTSTPGPSTPSTKPKKAATPSGSTPPAATPINEKKCKEVLKSLLAVPQSFIFANPVDPIRDGCPTYYEEIKDPMDFATMELRLKKGHYKTMEEFANDIGLIFANCRQFNPPGTPPVQCADAVERIFKKEWPKAMEKRLAFKEKRGLMALMTKFRDDIAWFVFKEPVDPILLGIPMYHEIIPKKEARDLRTIRSKLDTDKYDSIDAWEADMELMFSNAIKFNGLESEVGQVAVQLEEKMREEVGKLRVQLNQPQTKKRPANGDSKGGTSTPVAKKVRVV</sequence>
<dbReference type="InterPro" id="IPR057345">
    <property type="entry name" value="Ig-like_TAF2"/>
</dbReference>
<dbReference type="Proteomes" id="UP000217199">
    <property type="component" value="Unassembled WGS sequence"/>
</dbReference>
<dbReference type="CDD" id="cd09839">
    <property type="entry name" value="M1_like_TAF2"/>
    <property type="match status" value="1"/>
</dbReference>
<feature type="region of interest" description="Disordered" evidence="11">
    <location>
        <begin position="1149"/>
        <end position="1176"/>
    </location>
</feature>
<keyword evidence="7" id="KW-0539">Nucleus</keyword>
<evidence type="ECO:0000256" key="8">
    <source>
        <dbReference type="ARBA" id="ARBA00025346"/>
    </source>
</evidence>
<dbReference type="InterPro" id="IPR036427">
    <property type="entry name" value="Bromodomain-like_sf"/>
</dbReference>
<dbReference type="SUPFAM" id="SSF47370">
    <property type="entry name" value="Bromodomain"/>
    <property type="match status" value="3"/>
</dbReference>
<feature type="domain" description="Bromo" evidence="12">
    <location>
        <begin position="1241"/>
        <end position="1313"/>
    </location>
</feature>
<comment type="function">
    <text evidence="8">Functions as a component of the DNA-binding general transcription factor complex TFIID. Binding of TFIID to a promoter (with or without TATA element) is the initial step in pre-initiation complex (PIC) formation. TFIID plays a key role in the regulation of gene expression by RNA polymerase II through different activities such as transcription activator interaction, core promoter recognition and selectivity, TFIIA and TFIIB interaction, chromatin modification (histone acetylation by TAF1), facilitation of DNA opening and initiation of transcription.</text>
</comment>
<feature type="compositionally biased region" description="Low complexity" evidence="11">
    <location>
        <begin position="1532"/>
        <end position="1560"/>
    </location>
</feature>
<dbReference type="InterPro" id="IPR018359">
    <property type="entry name" value="Bromodomain_CS"/>
</dbReference>
<dbReference type="SUPFAM" id="SSF55486">
    <property type="entry name" value="Metalloproteases ('zincins'), catalytic domain"/>
    <property type="match status" value="1"/>
</dbReference>
<evidence type="ECO:0000256" key="1">
    <source>
        <dbReference type="ARBA" id="ARBA00004123"/>
    </source>
</evidence>
<feature type="compositionally biased region" description="Basic and acidic residues" evidence="11">
    <location>
        <begin position="1191"/>
        <end position="1202"/>
    </location>
</feature>
<comment type="similarity">
    <text evidence="2">Belongs to the TAF2 family.</text>
</comment>
<dbReference type="Pfam" id="PF25577">
    <property type="entry name" value="TPR_TAF2_C"/>
    <property type="match status" value="1"/>
</dbReference>
<dbReference type="SMART" id="SM00297">
    <property type="entry name" value="BROMO"/>
    <property type="match status" value="3"/>
</dbReference>
<evidence type="ECO:0000256" key="2">
    <source>
        <dbReference type="ARBA" id="ARBA00010937"/>
    </source>
</evidence>
<dbReference type="SUPFAM" id="SSF63737">
    <property type="entry name" value="Leukotriene A4 hydrolase N-terminal domain"/>
    <property type="match status" value="1"/>
</dbReference>
<dbReference type="CDD" id="cd04369">
    <property type="entry name" value="Bromodomain"/>
    <property type="match status" value="1"/>
</dbReference>
<dbReference type="PROSITE" id="PS50014">
    <property type="entry name" value="BROMODOMAIN_2"/>
    <property type="match status" value="3"/>
</dbReference>
<dbReference type="GO" id="GO:0016251">
    <property type="term" value="F:RNA polymerase II general transcription initiation factor activity"/>
    <property type="evidence" value="ECO:0007669"/>
    <property type="project" value="TreeGrafter"/>
</dbReference>
<evidence type="ECO:0000256" key="5">
    <source>
        <dbReference type="ARBA" id="ARBA00023117"/>
    </source>
</evidence>
<dbReference type="STRING" id="2282107.A0A286USV2"/>
<evidence type="ECO:0000259" key="12">
    <source>
        <dbReference type="PROSITE" id="PS50014"/>
    </source>
</evidence>
<feature type="domain" description="Bromo" evidence="12">
    <location>
        <begin position="1574"/>
        <end position="1646"/>
    </location>
</feature>
<feature type="compositionally biased region" description="Basic and acidic residues" evidence="11">
    <location>
        <begin position="1337"/>
        <end position="1352"/>
    </location>
</feature>
<dbReference type="PROSITE" id="PS00633">
    <property type="entry name" value="BROMODOMAIN_1"/>
    <property type="match status" value="2"/>
</dbReference>